<dbReference type="NCBIfam" id="TIGR03891">
    <property type="entry name" value="thiopep_ocin"/>
    <property type="match status" value="1"/>
</dbReference>
<evidence type="ECO:0000313" key="4">
    <source>
        <dbReference type="Proteomes" id="UP001611162"/>
    </source>
</evidence>
<dbReference type="EMBL" id="JBIRRB010000006">
    <property type="protein sequence ID" value="MFI0912515.1"/>
    <property type="molecule type" value="Genomic_DNA"/>
</dbReference>
<dbReference type="InterPro" id="IPR023809">
    <property type="entry name" value="Thiopep_bacteriocin_synth_dom"/>
</dbReference>
<proteinExistence type="predicted"/>
<name>A0ABW7T4U7_9ACTN</name>
<evidence type="ECO:0000259" key="2">
    <source>
        <dbReference type="Pfam" id="PF14028"/>
    </source>
</evidence>
<keyword evidence="4" id="KW-1185">Reference proteome</keyword>
<feature type="domain" description="Lantibiotic dehydratase N-terminal" evidence="1">
    <location>
        <begin position="48"/>
        <end position="694"/>
    </location>
</feature>
<dbReference type="RefSeq" id="WP_397613560.1">
    <property type="nucleotide sequence ID" value="NZ_JBIRRB010000006.1"/>
</dbReference>
<gene>
    <name evidence="3" type="ORF">ACH4TF_18895</name>
</gene>
<evidence type="ECO:0000259" key="1">
    <source>
        <dbReference type="Pfam" id="PF04738"/>
    </source>
</evidence>
<sequence>MFRSASTALLRAAIHSSLPEIPPLPDLDSARPGHTAALVSWLRRVWAQEDIVEAVGYASPALAEQVRRICTGGAPAARDARRAVVSVARYLQRAVGRAAPLGTFAGVATVGFGREMRQHWGNAHGVVARAGAEWLHEVIVRLEECPELLARLPVVVNSTVVERGDRLIVPYQPQVREGGVGAVEVSVRYTPAVRAVTSAAREPTRVDDLAAKVRAEYPTVPAEQVVALLTQLVTQGVLITSLRAPGTEADALGHLVEQLKAADVSMVTSVADIAAELSEIHREVERHNQAPVDQRRAMRERVAERMRGVARPRKHPLALDVRLDAALDLPEGVAREVERAAWALTVLSAYPTGVPSWRSYHQRFYEHFGIGSLVPVMDVVGDSGIGWPDGYPATARPEQPSPLSGRDKELLALAQRAALDGEHEVVLDEQKIAALRLGPIALRPPSHLEIGVRVYARDEDALAQGDFRLEVVAVSRAAGVLTGRFLGVLEEDGRAALTEGLAGLPGADDDTTAAQLSHPPFDPATAHVTRSVRVLPTLISLAEHRPPGDGALTVADLGVGCDGRRMYLAAPALGRRLEAAGMHALNLRTHTPPLARFLTELSRANCAQVTRFNWGAASHLPFLPRLRYGRTILSPARWHLEQAELPTKEESSAAWAEALDAWRSRRQAPRRVHLVEDDRLLPLDLDDVGHRMLLRAHLDTSVHAVLTEAPEPTDLGWCGGRAHEVIVPLTITKAPAWPPLPRPTRARVVGRDRGYAPAVSPVLLAVLYGDINRQDVVLAEHLPELIERLGGPPWWFMRYRDPEQHLRLRIALPGPDAFGAVARMVSAWAGELHQQGLLRTVRYETSYPETGRWGSGMAWDAVEAVFRADSAAVLATLTQRTRPQWQTLVAAHSVAIASAFTGSTDAGMQWLIDHIPATAPQRTPRPVFQEAVRLADPSENWAALRTVPGGAAIVDAWAPRDVALSAYRAHLPGPDTEGIAVDDVLGSLLHVNVVRQYQIDFPAEAVGLYLARSAAMAWTARTRGGQP</sequence>
<dbReference type="InterPro" id="IPR006827">
    <property type="entry name" value="Lant_deHydtase_N"/>
</dbReference>
<dbReference type="Pfam" id="PF04738">
    <property type="entry name" value="Lant_dehydr_N"/>
    <property type="match status" value="1"/>
</dbReference>
<dbReference type="Pfam" id="PF14028">
    <property type="entry name" value="Lant_dehydr_C"/>
    <property type="match status" value="1"/>
</dbReference>
<dbReference type="Proteomes" id="UP001611162">
    <property type="component" value="Unassembled WGS sequence"/>
</dbReference>
<feature type="domain" description="Thiopeptide-type bacteriocin biosynthesis" evidence="2">
    <location>
        <begin position="767"/>
        <end position="1014"/>
    </location>
</feature>
<organism evidence="3 4">
    <name type="scientific">Streptomyces abikoensis</name>
    <dbReference type="NCBI Taxonomy" id="97398"/>
    <lineage>
        <taxon>Bacteria</taxon>
        <taxon>Bacillati</taxon>
        <taxon>Actinomycetota</taxon>
        <taxon>Actinomycetes</taxon>
        <taxon>Kitasatosporales</taxon>
        <taxon>Streptomycetaceae</taxon>
        <taxon>Streptomyces</taxon>
    </lineage>
</organism>
<comment type="caution">
    <text evidence="3">The sequence shown here is derived from an EMBL/GenBank/DDBJ whole genome shotgun (WGS) entry which is preliminary data.</text>
</comment>
<protein>
    <submittedName>
        <fullName evidence="3">Lantibiotic dehydratase</fullName>
    </submittedName>
</protein>
<evidence type="ECO:0000313" key="3">
    <source>
        <dbReference type="EMBL" id="MFI0912515.1"/>
    </source>
</evidence>
<accession>A0ABW7T4U7</accession>
<reference evidence="3 4" key="1">
    <citation type="submission" date="2024-10" db="EMBL/GenBank/DDBJ databases">
        <title>The Natural Products Discovery Center: Release of the First 8490 Sequenced Strains for Exploring Actinobacteria Biosynthetic Diversity.</title>
        <authorList>
            <person name="Kalkreuter E."/>
            <person name="Kautsar S.A."/>
            <person name="Yang D."/>
            <person name="Bader C.D."/>
            <person name="Teijaro C.N."/>
            <person name="Fluegel L."/>
            <person name="Davis C.M."/>
            <person name="Simpson J.R."/>
            <person name="Lauterbach L."/>
            <person name="Steele A.D."/>
            <person name="Gui C."/>
            <person name="Meng S."/>
            <person name="Li G."/>
            <person name="Viehrig K."/>
            <person name="Ye F."/>
            <person name="Su P."/>
            <person name="Kiefer A.F."/>
            <person name="Nichols A."/>
            <person name="Cepeda A.J."/>
            <person name="Yan W."/>
            <person name="Fan B."/>
            <person name="Jiang Y."/>
            <person name="Adhikari A."/>
            <person name="Zheng C.-J."/>
            <person name="Schuster L."/>
            <person name="Cowan T.M."/>
            <person name="Smanski M.J."/>
            <person name="Chevrette M.G."/>
            <person name="De Carvalho L.P.S."/>
            <person name="Shen B."/>
        </authorList>
    </citation>
    <scope>NUCLEOTIDE SEQUENCE [LARGE SCALE GENOMIC DNA]</scope>
    <source>
        <strain evidence="3 4">NPDC020979</strain>
    </source>
</reference>